<dbReference type="InterPro" id="IPR036812">
    <property type="entry name" value="NAD(P)_OxRdtase_dom_sf"/>
</dbReference>
<evidence type="ECO:0000256" key="3">
    <source>
        <dbReference type="ARBA" id="ARBA00023014"/>
    </source>
</evidence>
<evidence type="ECO:0000259" key="4">
    <source>
        <dbReference type="PROSITE" id="PS51379"/>
    </source>
</evidence>
<dbReference type="InterPro" id="IPR053135">
    <property type="entry name" value="AKR2_Oxidoreductase"/>
</dbReference>
<dbReference type="InterPro" id="IPR017896">
    <property type="entry name" value="4Fe4S_Fe-S-bd"/>
</dbReference>
<dbReference type="PANTHER" id="PTHR43312">
    <property type="entry name" value="D-THREO-ALDOSE 1-DEHYDROGENASE"/>
    <property type="match status" value="1"/>
</dbReference>
<evidence type="ECO:0000256" key="1">
    <source>
        <dbReference type="ARBA" id="ARBA00022723"/>
    </source>
</evidence>
<reference evidence="5 6" key="1">
    <citation type="journal article" date="2021" name="ISME Commun">
        <title>Automated analysis of genomic sequences facilitates high-throughput and comprehensive description of bacteria.</title>
        <authorList>
            <person name="Hitch T.C.A."/>
        </authorList>
    </citation>
    <scope>NUCLEOTIDE SEQUENCE [LARGE SCALE GENOMIC DNA]</scope>
    <source>
        <strain evidence="5 6">Sanger_02</strain>
    </source>
</reference>
<dbReference type="PROSITE" id="PS51379">
    <property type="entry name" value="4FE4S_FER_2"/>
    <property type="match status" value="1"/>
</dbReference>
<evidence type="ECO:0000256" key="2">
    <source>
        <dbReference type="ARBA" id="ARBA00023004"/>
    </source>
</evidence>
<dbReference type="EMBL" id="JAOQJV010000025">
    <property type="protein sequence ID" value="MCU6701073.1"/>
    <property type="molecule type" value="Genomic_DNA"/>
</dbReference>
<keyword evidence="2" id="KW-0408">Iron</keyword>
<dbReference type="PRINTS" id="PR00069">
    <property type="entry name" value="ALDKETRDTASE"/>
</dbReference>
<protein>
    <submittedName>
        <fullName evidence="5">Aldo/keto reductase</fullName>
    </submittedName>
</protein>
<dbReference type="Pfam" id="PF13187">
    <property type="entry name" value="Fer4_9"/>
    <property type="match status" value="1"/>
</dbReference>
<dbReference type="RefSeq" id="WP_262582347.1">
    <property type="nucleotide sequence ID" value="NZ_JAOQJV010000025.1"/>
</dbReference>
<dbReference type="Proteomes" id="UP001207605">
    <property type="component" value="Unassembled WGS sequence"/>
</dbReference>
<evidence type="ECO:0000313" key="5">
    <source>
        <dbReference type="EMBL" id="MCU6701073.1"/>
    </source>
</evidence>
<feature type="domain" description="4Fe-4S ferredoxin-type" evidence="4">
    <location>
        <begin position="337"/>
        <end position="368"/>
    </location>
</feature>
<sequence length="393" mass="45270">MQYRKDRYGEPISLLGYGCMRFTKNGNSIDLDKAERELMLAIKSGVNYLDTAYIYPGSEVAVGEILHRNHCREEIRLATKLPQYYIKSGAAIEKYFNEQLTRLQTDYIDYYLMHMLTDVAAWEKLKKLGIEAWITQKKKEGKIRNIGFSFHGNTEMFIQILDAYDWDFCQIQYNYMDEHTQAGRTGLQEAAKRGIPVIIMEPLRGGKLVDLLPEKAKKRIAEDPKKRTPAELAFRWLWEQPEVTCVLSGMNSEEMIRENVRIASEVQTGEFTEEDFSLIEAVKKDIQDTLKVGCTGCGYCMPCPKGIDIPAAFRCYNHMYTEKKGAGRHEYLQTVCLQKDFRPVSACVECGKCESHCPQHLAIRQKLKEADGKLLPFYYKIGLKVVKKLGLFW</sequence>
<dbReference type="InterPro" id="IPR023210">
    <property type="entry name" value="NADP_OxRdtase_dom"/>
</dbReference>
<dbReference type="CDD" id="cd19096">
    <property type="entry name" value="AKR_Fe-S_oxidoreductase"/>
    <property type="match status" value="1"/>
</dbReference>
<name>A0ABT2S908_9FIRM</name>
<keyword evidence="6" id="KW-1185">Reference proteome</keyword>
<proteinExistence type="predicted"/>
<organism evidence="5 6">
    <name type="scientific">Dorea ammoniilytica</name>
    <dbReference type="NCBI Taxonomy" id="2981788"/>
    <lineage>
        <taxon>Bacteria</taxon>
        <taxon>Bacillati</taxon>
        <taxon>Bacillota</taxon>
        <taxon>Clostridia</taxon>
        <taxon>Lachnospirales</taxon>
        <taxon>Lachnospiraceae</taxon>
        <taxon>Dorea</taxon>
    </lineage>
</organism>
<dbReference type="Gene3D" id="3.20.20.100">
    <property type="entry name" value="NADP-dependent oxidoreductase domain"/>
    <property type="match status" value="1"/>
</dbReference>
<accession>A0ABT2S908</accession>
<comment type="caution">
    <text evidence="5">The sequence shown here is derived from an EMBL/GenBank/DDBJ whole genome shotgun (WGS) entry which is preliminary data.</text>
</comment>
<keyword evidence="3" id="KW-0411">Iron-sulfur</keyword>
<evidence type="ECO:0000313" key="6">
    <source>
        <dbReference type="Proteomes" id="UP001207605"/>
    </source>
</evidence>
<gene>
    <name evidence="5" type="ORF">OCV65_12660</name>
</gene>
<dbReference type="PROSITE" id="PS00198">
    <property type="entry name" value="4FE4S_FER_1"/>
    <property type="match status" value="1"/>
</dbReference>
<dbReference type="InterPro" id="IPR020471">
    <property type="entry name" value="AKR"/>
</dbReference>
<keyword evidence="1" id="KW-0479">Metal-binding</keyword>
<dbReference type="PANTHER" id="PTHR43312:SF2">
    <property type="entry name" value="OXIDOREDUCTASE"/>
    <property type="match status" value="1"/>
</dbReference>
<dbReference type="Pfam" id="PF00248">
    <property type="entry name" value="Aldo_ket_red"/>
    <property type="match status" value="1"/>
</dbReference>
<dbReference type="InterPro" id="IPR017900">
    <property type="entry name" value="4Fe4S_Fe_S_CS"/>
</dbReference>
<dbReference type="SUPFAM" id="SSF51430">
    <property type="entry name" value="NAD(P)-linked oxidoreductase"/>
    <property type="match status" value="1"/>
</dbReference>